<organism evidence="5 6">
    <name type="scientific">Stenotrophomonas maltophilia</name>
    <name type="common">Pseudomonas maltophilia</name>
    <name type="synonym">Xanthomonas maltophilia</name>
    <dbReference type="NCBI Taxonomy" id="40324"/>
    <lineage>
        <taxon>Bacteria</taxon>
        <taxon>Pseudomonadati</taxon>
        <taxon>Pseudomonadota</taxon>
        <taxon>Gammaproteobacteria</taxon>
        <taxon>Lysobacterales</taxon>
        <taxon>Lysobacteraceae</taxon>
        <taxon>Stenotrophomonas</taxon>
        <taxon>Stenotrophomonas maltophilia group</taxon>
    </lineage>
</organism>
<evidence type="ECO:0000256" key="1">
    <source>
        <dbReference type="ARBA" id="ARBA00023015"/>
    </source>
</evidence>
<dbReference type="InterPro" id="IPR018060">
    <property type="entry name" value="HTH_AraC"/>
</dbReference>
<sequence>MLVSAEYLRHSPRMRTDPLSDLLHLANVQPVVAGGFRVGGDWSLQFPPPDKLKFFALVKGSCWLLLDGAAQPQRVLEGDVFVLTAPRGFVLCSDPAVAPVQATSVFTGTDDKTAVLGDGQSCEQIGGHVRLDPVTGRLLGDVLPALIHVQAGSSRAEPLRWLLAQLVEERTAHPAGAALACSHLIQLMFLAVLRIHLQSAQALPSGTLRAIADRRLGPAMALMHADPARGWGLQELARGGDVTQRVRRALPCDGRGHAGGLPDRMAHAPGRGRMRDEDISIATLAGRLGYSSESAFSTAFKRSAGMAPRGFREVARRLREG</sequence>
<dbReference type="GO" id="GO:0043565">
    <property type="term" value="F:sequence-specific DNA binding"/>
    <property type="evidence" value="ECO:0007669"/>
    <property type="project" value="InterPro"/>
</dbReference>
<evidence type="ECO:0000256" key="3">
    <source>
        <dbReference type="ARBA" id="ARBA00023163"/>
    </source>
</evidence>
<dbReference type="PRINTS" id="PR00032">
    <property type="entry name" value="HTHARAC"/>
</dbReference>
<dbReference type="AlphaFoldDB" id="A0A7V8FJ18"/>
<proteinExistence type="predicted"/>
<comment type="caution">
    <text evidence="5">The sequence shown here is derived from an EMBL/GenBank/DDBJ whole genome shotgun (WGS) entry which is preliminary data.</text>
</comment>
<gene>
    <name evidence="5" type="ORF">GAK31_00217</name>
</gene>
<dbReference type="SUPFAM" id="SSF46689">
    <property type="entry name" value="Homeodomain-like"/>
    <property type="match status" value="1"/>
</dbReference>
<dbReference type="InterPro" id="IPR032783">
    <property type="entry name" value="AraC_lig"/>
</dbReference>
<dbReference type="EMBL" id="WNDS01000001">
    <property type="protein sequence ID" value="KAF1016958.1"/>
    <property type="molecule type" value="Genomic_DNA"/>
</dbReference>
<accession>A0A7V8FJ18</accession>
<dbReference type="Gene3D" id="1.10.10.60">
    <property type="entry name" value="Homeodomain-like"/>
    <property type="match status" value="1"/>
</dbReference>
<keyword evidence="2" id="KW-0238">DNA-binding</keyword>
<reference evidence="6" key="1">
    <citation type="journal article" date="2020" name="MBio">
        <title>Horizontal gene transfer to a defensive symbiont with a reduced genome amongst a multipartite beetle microbiome.</title>
        <authorList>
            <person name="Waterworth S.C."/>
            <person name="Florez L.V."/>
            <person name="Rees E.R."/>
            <person name="Hertweck C."/>
            <person name="Kaltenpoth M."/>
            <person name="Kwan J.C."/>
        </authorList>
    </citation>
    <scope>NUCLEOTIDE SEQUENCE [LARGE SCALE GENOMIC DNA]</scope>
</reference>
<dbReference type="InterPro" id="IPR009057">
    <property type="entry name" value="Homeodomain-like_sf"/>
</dbReference>
<dbReference type="Pfam" id="PF12852">
    <property type="entry name" value="Cupin_6"/>
    <property type="match status" value="1"/>
</dbReference>
<keyword evidence="3" id="KW-0804">Transcription</keyword>
<name>A0A7V8FJ18_STEMA</name>
<evidence type="ECO:0000259" key="4">
    <source>
        <dbReference type="PROSITE" id="PS01124"/>
    </source>
</evidence>
<dbReference type="Proteomes" id="UP000487117">
    <property type="component" value="Unassembled WGS sequence"/>
</dbReference>
<dbReference type="GO" id="GO:0003700">
    <property type="term" value="F:DNA-binding transcription factor activity"/>
    <property type="evidence" value="ECO:0007669"/>
    <property type="project" value="InterPro"/>
</dbReference>
<dbReference type="InterPro" id="IPR050204">
    <property type="entry name" value="AraC_XylS_family_regulators"/>
</dbReference>
<dbReference type="PANTHER" id="PTHR46796">
    <property type="entry name" value="HTH-TYPE TRANSCRIPTIONAL ACTIVATOR RHAS-RELATED"/>
    <property type="match status" value="1"/>
</dbReference>
<dbReference type="PROSITE" id="PS01124">
    <property type="entry name" value="HTH_ARAC_FAMILY_2"/>
    <property type="match status" value="1"/>
</dbReference>
<protein>
    <recommendedName>
        <fullName evidence="4">HTH araC/xylS-type domain-containing protein</fullName>
    </recommendedName>
</protein>
<dbReference type="InterPro" id="IPR020449">
    <property type="entry name" value="Tscrpt_reg_AraC-type_HTH"/>
</dbReference>
<evidence type="ECO:0000313" key="5">
    <source>
        <dbReference type="EMBL" id="KAF1016958.1"/>
    </source>
</evidence>
<keyword evidence="1" id="KW-0805">Transcription regulation</keyword>
<dbReference type="PANTHER" id="PTHR46796:SF7">
    <property type="entry name" value="ARAC FAMILY TRANSCRIPTIONAL REGULATOR"/>
    <property type="match status" value="1"/>
</dbReference>
<feature type="domain" description="HTH araC/xylS-type" evidence="4">
    <location>
        <begin position="264"/>
        <end position="314"/>
    </location>
</feature>
<evidence type="ECO:0000313" key="6">
    <source>
        <dbReference type="Proteomes" id="UP000487117"/>
    </source>
</evidence>
<evidence type="ECO:0000256" key="2">
    <source>
        <dbReference type="ARBA" id="ARBA00023125"/>
    </source>
</evidence>